<dbReference type="SUPFAM" id="SSF54534">
    <property type="entry name" value="FKBP-like"/>
    <property type="match status" value="1"/>
</dbReference>
<protein>
    <recommendedName>
        <fullName evidence="2">Parvulin-like PPIase</fullName>
    </recommendedName>
    <alternativeName>
        <fullName evidence="9">Peptidyl-prolyl cis-trans isomerase plp</fullName>
    </alternativeName>
    <alternativeName>
        <fullName evidence="12">Periplasmic chaperone PpiD</fullName>
    </alternativeName>
    <alternativeName>
        <fullName evidence="13">Periplasmic folding chaperone</fullName>
    </alternativeName>
    <alternativeName>
        <fullName evidence="10">Rotamase plp</fullName>
    </alternativeName>
</protein>
<evidence type="ECO:0000256" key="12">
    <source>
        <dbReference type="ARBA" id="ARBA00040743"/>
    </source>
</evidence>
<evidence type="ECO:0000256" key="2">
    <source>
        <dbReference type="ARBA" id="ARBA00018370"/>
    </source>
</evidence>
<name>A0A2T0W1J9_9RHOB</name>
<evidence type="ECO:0000256" key="5">
    <source>
        <dbReference type="ARBA" id="ARBA00022692"/>
    </source>
</evidence>
<dbReference type="InterPro" id="IPR027304">
    <property type="entry name" value="Trigger_fact/SurA_dom_sf"/>
</dbReference>
<dbReference type="Pfam" id="PF13145">
    <property type="entry name" value="Rotamase_2"/>
    <property type="match status" value="2"/>
</dbReference>
<accession>A0A2T0W1J9</accession>
<comment type="caution">
    <text evidence="16">The sequence shown here is derived from an EMBL/GenBank/DDBJ whole genome shotgun (WGS) entry which is preliminary data.</text>
</comment>
<dbReference type="InterPro" id="IPR046357">
    <property type="entry name" value="PPIase_dom_sf"/>
</dbReference>
<evidence type="ECO:0000256" key="10">
    <source>
        <dbReference type="ARBA" id="ARBA00031484"/>
    </source>
</evidence>
<gene>
    <name evidence="16" type="ORF">CLV80_103139</name>
</gene>
<keyword evidence="4" id="KW-0997">Cell inner membrane</keyword>
<evidence type="ECO:0000256" key="14">
    <source>
        <dbReference type="SAM" id="Phobius"/>
    </source>
</evidence>
<organism evidence="16 17">
    <name type="scientific">Yoonia maritima</name>
    <dbReference type="NCBI Taxonomy" id="1435347"/>
    <lineage>
        <taxon>Bacteria</taxon>
        <taxon>Pseudomonadati</taxon>
        <taxon>Pseudomonadota</taxon>
        <taxon>Alphaproteobacteria</taxon>
        <taxon>Rhodobacterales</taxon>
        <taxon>Paracoccaceae</taxon>
        <taxon>Yoonia</taxon>
    </lineage>
</organism>
<keyword evidence="16" id="KW-0413">Isomerase</keyword>
<comment type="similarity">
    <text evidence="11">Belongs to the PpiD chaperone family.</text>
</comment>
<evidence type="ECO:0000256" key="13">
    <source>
        <dbReference type="ARBA" id="ARBA00042775"/>
    </source>
</evidence>
<keyword evidence="3" id="KW-1003">Cell membrane</keyword>
<evidence type="ECO:0000256" key="3">
    <source>
        <dbReference type="ARBA" id="ARBA00022475"/>
    </source>
</evidence>
<evidence type="ECO:0000256" key="1">
    <source>
        <dbReference type="ARBA" id="ARBA00004382"/>
    </source>
</evidence>
<dbReference type="RefSeq" id="WP_106355636.1">
    <property type="nucleotide sequence ID" value="NZ_PVTP01000003.1"/>
</dbReference>
<feature type="domain" description="PpiC" evidence="15">
    <location>
        <begin position="365"/>
        <end position="467"/>
    </location>
</feature>
<comment type="subcellular location">
    <subcellularLocation>
        <location evidence="1">Cell inner membrane</location>
        <topology evidence="1">Single-pass type II membrane protein</topology>
        <orientation evidence="1">Periplasmic side</orientation>
    </subcellularLocation>
</comment>
<sequence length="612" mass="66201">MAEKKKNRYGPLVIVGVVLVGMAGFGSSGFSSSMRSLGTVGDKDVPITAYQRQLNAQIQNMSQQFGTQITFQQAVSLGIDRQALQSVILNRTLDNEAAQLGISVGDQRVFDQLKAIPEFQGRGGFNADSYRLALQQAGQSESAFETTLREEMARTLLQGAVVSGVPSMDVFGQTMIAYIGEQRSATWTSIDAEALTAPIPGATDADIQEYYDAHPEDFTLPETRDITYVWLTPDMIQDQMEVPETAVEQLYQDRIAEFMQPERRLVERLVYLDSAKADEARARIDSGESSFEDLVAERGLTLNDVDMGDVDQEELRAAGEAVFTATPGEVVGPFNSPLGPALFRMNAVLSAQETPIEEATPQLRDELAADAAREVISGNTDGILDLIAGGATLEDLAERTDLQIGTINWTADVAEGIAAYDDFRDAAARVEQGAFADVIDLADGGIFALRLDGITPPAVQPLDEVRESVAQAWEVQAVQDAVIARAEELVAKIQPNTGFDTLGLQATVEENLTRTDFVEGTPPAFNEKLFEMAAGDVVVLDAEDRAVILRLDAITPPDTEDELTAARIEGISSNATQSIAQDLFDAYATALQKETDVNINQATVNAVNAQFQ</sequence>
<dbReference type="EMBL" id="PVTP01000003">
    <property type="protein sequence ID" value="PRY78813.1"/>
    <property type="molecule type" value="Genomic_DNA"/>
</dbReference>
<evidence type="ECO:0000313" key="17">
    <source>
        <dbReference type="Proteomes" id="UP000238007"/>
    </source>
</evidence>
<dbReference type="OrthoDB" id="9768393at2"/>
<dbReference type="GO" id="GO:0005886">
    <property type="term" value="C:plasma membrane"/>
    <property type="evidence" value="ECO:0007669"/>
    <property type="project" value="UniProtKB-SubCell"/>
</dbReference>
<evidence type="ECO:0000256" key="7">
    <source>
        <dbReference type="ARBA" id="ARBA00023136"/>
    </source>
</evidence>
<evidence type="ECO:0000256" key="11">
    <source>
        <dbReference type="ARBA" id="ARBA00038408"/>
    </source>
</evidence>
<reference evidence="16 17" key="1">
    <citation type="submission" date="2018-03" db="EMBL/GenBank/DDBJ databases">
        <title>Genomic Encyclopedia of Archaeal and Bacterial Type Strains, Phase II (KMG-II): from individual species to whole genera.</title>
        <authorList>
            <person name="Goeker M."/>
        </authorList>
    </citation>
    <scope>NUCLEOTIDE SEQUENCE [LARGE SCALE GENOMIC DNA]</scope>
    <source>
        <strain evidence="16 17">DSM 101533</strain>
    </source>
</reference>
<evidence type="ECO:0000256" key="9">
    <source>
        <dbReference type="ARBA" id="ARBA00030642"/>
    </source>
</evidence>
<dbReference type="GO" id="GO:0003755">
    <property type="term" value="F:peptidyl-prolyl cis-trans isomerase activity"/>
    <property type="evidence" value="ECO:0007669"/>
    <property type="project" value="InterPro"/>
</dbReference>
<keyword evidence="17" id="KW-1185">Reference proteome</keyword>
<dbReference type="AlphaFoldDB" id="A0A2T0W1J9"/>
<evidence type="ECO:0000256" key="6">
    <source>
        <dbReference type="ARBA" id="ARBA00022989"/>
    </source>
</evidence>
<keyword evidence="5 14" id="KW-0812">Transmembrane</keyword>
<dbReference type="Pfam" id="PF13624">
    <property type="entry name" value="SurA_N_3"/>
    <property type="match status" value="1"/>
</dbReference>
<dbReference type="Proteomes" id="UP000238007">
    <property type="component" value="Unassembled WGS sequence"/>
</dbReference>
<evidence type="ECO:0000256" key="8">
    <source>
        <dbReference type="ARBA" id="ARBA00023186"/>
    </source>
</evidence>
<dbReference type="PANTHER" id="PTHR47529">
    <property type="entry name" value="PEPTIDYL-PROLYL CIS-TRANS ISOMERASE D"/>
    <property type="match status" value="1"/>
</dbReference>
<evidence type="ECO:0000259" key="15">
    <source>
        <dbReference type="Pfam" id="PF13145"/>
    </source>
</evidence>
<keyword evidence="7 14" id="KW-0472">Membrane</keyword>
<dbReference type="Gene3D" id="1.10.4030.10">
    <property type="entry name" value="Porin chaperone SurA, peptide-binding domain"/>
    <property type="match status" value="1"/>
</dbReference>
<dbReference type="PANTHER" id="PTHR47529:SF1">
    <property type="entry name" value="PERIPLASMIC CHAPERONE PPID"/>
    <property type="match status" value="1"/>
</dbReference>
<feature type="domain" description="PpiC" evidence="15">
    <location>
        <begin position="242"/>
        <end position="360"/>
    </location>
</feature>
<keyword evidence="6 14" id="KW-1133">Transmembrane helix</keyword>
<proteinExistence type="inferred from homology"/>
<feature type="transmembrane region" description="Helical" evidence="14">
    <location>
        <begin position="12"/>
        <end position="30"/>
    </location>
</feature>
<dbReference type="Gene3D" id="3.10.50.40">
    <property type="match status" value="1"/>
</dbReference>
<dbReference type="InterPro" id="IPR000297">
    <property type="entry name" value="PPIase_PpiC"/>
</dbReference>
<dbReference type="SUPFAM" id="SSF109998">
    <property type="entry name" value="Triger factor/SurA peptide-binding domain-like"/>
    <property type="match status" value="1"/>
</dbReference>
<dbReference type="InterPro" id="IPR052029">
    <property type="entry name" value="PpiD_chaperone"/>
</dbReference>
<evidence type="ECO:0000256" key="4">
    <source>
        <dbReference type="ARBA" id="ARBA00022519"/>
    </source>
</evidence>
<keyword evidence="8" id="KW-0143">Chaperone</keyword>
<evidence type="ECO:0000313" key="16">
    <source>
        <dbReference type="EMBL" id="PRY78813.1"/>
    </source>
</evidence>